<comment type="caution">
    <text evidence="1">The sequence shown here is derived from an EMBL/GenBank/DDBJ whole genome shotgun (WGS) entry which is preliminary data.</text>
</comment>
<gene>
    <name evidence="1" type="ORF">VTL71DRAFT_12928</name>
</gene>
<evidence type="ECO:0000313" key="1">
    <source>
        <dbReference type="EMBL" id="KAL2071693.1"/>
    </source>
</evidence>
<evidence type="ECO:0008006" key="3">
    <source>
        <dbReference type="Google" id="ProtNLM"/>
    </source>
</evidence>
<dbReference type="Gene3D" id="3.30.710.10">
    <property type="entry name" value="Potassium Channel Kv1.1, Chain A"/>
    <property type="match status" value="1"/>
</dbReference>
<keyword evidence="2" id="KW-1185">Reference proteome</keyword>
<sequence>MTSNMHVFDNSGDLTFVLQSLVVKESRKSSLLSYRSSKRKFANVYMRVSSRKLMKASPVFKAMIKNSFMEGNTLRATGKVEVPLPDDDPVAFGLLMDIVHGTKGRTVPQMTTLFLTSVAILVDKYQLLKCVADISDEWIDSLQGDIPKTFTPDLIHWLCISWVFRRPVEFNTVTRIAERESLGPDLEPFSPALNVNLPIPQRVIETILSRRIKAIRHCLDLIGRYIDMLQLSSPRCTSKRNESHRYTCNNVLLGSLLESSTNLGLWPPADEPYQDLNFKFVANEVMQIRIVSFCSKMGFTNQPTGSHGVKAEIGGAIAKLKTRFSGLHLKDFD</sequence>
<dbReference type="EMBL" id="JAZHXI010000005">
    <property type="protein sequence ID" value="KAL2071693.1"/>
    <property type="molecule type" value="Genomic_DNA"/>
</dbReference>
<evidence type="ECO:0000313" key="2">
    <source>
        <dbReference type="Proteomes" id="UP001595075"/>
    </source>
</evidence>
<proteinExistence type="predicted"/>
<name>A0ABR4CQQ8_9HELO</name>
<dbReference type="InterPro" id="IPR011333">
    <property type="entry name" value="SKP1/BTB/POZ_sf"/>
</dbReference>
<accession>A0ABR4CQQ8</accession>
<organism evidence="1 2">
    <name type="scientific">Oculimacula yallundae</name>
    <dbReference type="NCBI Taxonomy" id="86028"/>
    <lineage>
        <taxon>Eukaryota</taxon>
        <taxon>Fungi</taxon>
        <taxon>Dikarya</taxon>
        <taxon>Ascomycota</taxon>
        <taxon>Pezizomycotina</taxon>
        <taxon>Leotiomycetes</taxon>
        <taxon>Helotiales</taxon>
        <taxon>Ploettnerulaceae</taxon>
        <taxon>Oculimacula</taxon>
    </lineage>
</organism>
<protein>
    <recommendedName>
        <fullName evidence="3">BTB domain-containing protein</fullName>
    </recommendedName>
</protein>
<dbReference type="Proteomes" id="UP001595075">
    <property type="component" value="Unassembled WGS sequence"/>
</dbReference>
<reference evidence="1 2" key="1">
    <citation type="journal article" date="2024" name="Commun. Biol.">
        <title>Comparative genomic analysis of thermophilic fungi reveals convergent evolutionary adaptations and gene losses.</title>
        <authorList>
            <person name="Steindorff A.S."/>
            <person name="Aguilar-Pontes M.V."/>
            <person name="Robinson A.J."/>
            <person name="Andreopoulos B."/>
            <person name="LaButti K."/>
            <person name="Kuo A."/>
            <person name="Mondo S."/>
            <person name="Riley R."/>
            <person name="Otillar R."/>
            <person name="Haridas S."/>
            <person name="Lipzen A."/>
            <person name="Grimwood J."/>
            <person name="Schmutz J."/>
            <person name="Clum A."/>
            <person name="Reid I.D."/>
            <person name="Moisan M.C."/>
            <person name="Butler G."/>
            <person name="Nguyen T.T.M."/>
            <person name="Dewar K."/>
            <person name="Conant G."/>
            <person name="Drula E."/>
            <person name="Henrissat B."/>
            <person name="Hansel C."/>
            <person name="Singer S."/>
            <person name="Hutchinson M.I."/>
            <person name="de Vries R.P."/>
            <person name="Natvig D.O."/>
            <person name="Powell A.J."/>
            <person name="Tsang A."/>
            <person name="Grigoriev I.V."/>
        </authorList>
    </citation>
    <scope>NUCLEOTIDE SEQUENCE [LARGE SCALE GENOMIC DNA]</scope>
    <source>
        <strain evidence="1 2">CBS 494.80</strain>
    </source>
</reference>
<dbReference type="SUPFAM" id="SSF54695">
    <property type="entry name" value="POZ domain"/>
    <property type="match status" value="1"/>
</dbReference>